<sequence length="184" mass="20261">MQFVRCYVSPNFVTDSEKMSVEFDNCKVTVSLFMDYSIEVCHQMNVVICFLLTKKNTNARDLVGGYPILIITEDIEQEALTTLVVNKLRGTLKRAALRLHDLESARANTLTILPFSLEEFGLSLDKAEKEVIGHAAKVVLTKETSTIVGDGSTWMSIRQAAGEECTVVGGGCTLLRLASKVIPD</sequence>
<evidence type="ECO:0000256" key="1">
    <source>
        <dbReference type="ARBA" id="ARBA00006607"/>
    </source>
</evidence>
<dbReference type="InterPro" id="IPR027409">
    <property type="entry name" value="GroEL-like_apical_dom_sf"/>
</dbReference>
<proteinExistence type="inferred from homology"/>
<comment type="caution">
    <text evidence="3">The sequence shown here is derived from an EMBL/GenBank/DDBJ whole genome shotgun (WGS) entry which is preliminary data.</text>
</comment>
<protein>
    <submittedName>
        <fullName evidence="3">Uncharacterized protein</fullName>
    </submittedName>
</protein>
<name>A0ABQ7YY55_BRANA</name>
<dbReference type="Gene3D" id="3.50.7.10">
    <property type="entry name" value="GroEL"/>
    <property type="match status" value="1"/>
</dbReference>
<keyword evidence="2" id="KW-0143">Chaperone</keyword>
<accession>A0ABQ7YY55</accession>
<evidence type="ECO:0000313" key="3">
    <source>
        <dbReference type="EMBL" id="KAH0872859.1"/>
    </source>
</evidence>
<comment type="similarity">
    <text evidence="1">Belongs to the chaperonin (HSP60) family.</text>
</comment>
<gene>
    <name evidence="3" type="ORF">HID58_070221</name>
</gene>
<dbReference type="EMBL" id="JAGKQM010000016">
    <property type="protein sequence ID" value="KAH0872859.1"/>
    <property type="molecule type" value="Genomic_DNA"/>
</dbReference>
<dbReference type="PANTHER" id="PTHR45633">
    <property type="entry name" value="60 KDA HEAT SHOCK PROTEIN, MITOCHONDRIAL"/>
    <property type="match status" value="1"/>
</dbReference>
<evidence type="ECO:0000313" key="4">
    <source>
        <dbReference type="Proteomes" id="UP000824890"/>
    </source>
</evidence>
<dbReference type="Proteomes" id="UP000824890">
    <property type="component" value="Unassembled WGS sequence"/>
</dbReference>
<dbReference type="InterPro" id="IPR001844">
    <property type="entry name" value="Cpn60/GroEL"/>
</dbReference>
<evidence type="ECO:0000256" key="2">
    <source>
        <dbReference type="ARBA" id="ARBA00023186"/>
    </source>
</evidence>
<organism evidence="3 4">
    <name type="scientific">Brassica napus</name>
    <name type="common">Rape</name>
    <dbReference type="NCBI Taxonomy" id="3708"/>
    <lineage>
        <taxon>Eukaryota</taxon>
        <taxon>Viridiplantae</taxon>
        <taxon>Streptophyta</taxon>
        <taxon>Embryophyta</taxon>
        <taxon>Tracheophyta</taxon>
        <taxon>Spermatophyta</taxon>
        <taxon>Magnoliopsida</taxon>
        <taxon>eudicotyledons</taxon>
        <taxon>Gunneridae</taxon>
        <taxon>Pentapetalae</taxon>
        <taxon>rosids</taxon>
        <taxon>malvids</taxon>
        <taxon>Brassicales</taxon>
        <taxon>Brassicaceae</taxon>
        <taxon>Brassiceae</taxon>
        <taxon>Brassica</taxon>
    </lineage>
</organism>
<reference evidence="3 4" key="1">
    <citation type="submission" date="2021-05" db="EMBL/GenBank/DDBJ databases">
        <title>Genome Assembly of Synthetic Allotetraploid Brassica napus Reveals Homoeologous Exchanges between Subgenomes.</title>
        <authorList>
            <person name="Davis J.T."/>
        </authorList>
    </citation>
    <scope>NUCLEOTIDE SEQUENCE [LARGE SCALE GENOMIC DNA]</scope>
    <source>
        <strain evidence="4">cv. Da-Ae</strain>
        <tissue evidence="3">Seedling</tissue>
    </source>
</reference>
<dbReference type="SUPFAM" id="SSF52029">
    <property type="entry name" value="GroEL apical domain-like"/>
    <property type="match status" value="1"/>
</dbReference>
<keyword evidence="4" id="KW-1185">Reference proteome</keyword>